<dbReference type="RefSeq" id="WP_307625538.1">
    <property type="nucleotide sequence ID" value="NZ_JAUSZS010000002.1"/>
</dbReference>
<comment type="caution">
    <text evidence="2">The sequence shown here is derived from an EMBL/GenBank/DDBJ whole genome shotgun (WGS) entry which is preliminary data.</text>
</comment>
<dbReference type="Proteomes" id="UP001223072">
    <property type="component" value="Unassembled WGS sequence"/>
</dbReference>
<dbReference type="InterPro" id="IPR036188">
    <property type="entry name" value="FAD/NAD-bd_sf"/>
</dbReference>
<keyword evidence="3" id="KW-1185">Reference proteome</keyword>
<reference evidence="2 3" key="1">
    <citation type="submission" date="2023-07" db="EMBL/GenBank/DDBJ databases">
        <title>Comparative genomics of wheat-associated soil bacteria to identify genetic determinants of phenazine resistance.</title>
        <authorList>
            <person name="Mouncey N."/>
        </authorList>
    </citation>
    <scope>NUCLEOTIDE SEQUENCE [LARGE SCALE GENOMIC DNA]</scope>
    <source>
        <strain evidence="2 3">W2I16</strain>
    </source>
</reference>
<dbReference type="Pfam" id="PF13450">
    <property type="entry name" value="NAD_binding_8"/>
    <property type="match status" value="1"/>
</dbReference>
<evidence type="ECO:0000256" key="1">
    <source>
        <dbReference type="SAM" id="MobiDB-lite"/>
    </source>
</evidence>
<evidence type="ECO:0000313" key="3">
    <source>
        <dbReference type="Proteomes" id="UP001223072"/>
    </source>
</evidence>
<proteinExistence type="predicted"/>
<gene>
    <name evidence="2" type="ORF">QFZ49_001379</name>
</gene>
<dbReference type="Gene3D" id="3.50.50.60">
    <property type="entry name" value="FAD/NAD(P)-binding domain"/>
    <property type="match status" value="1"/>
</dbReference>
<feature type="region of interest" description="Disordered" evidence="1">
    <location>
        <begin position="108"/>
        <end position="143"/>
    </location>
</feature>
<name>A0ABU0RK02_9ACTN</name>
<accession>A0ABU0RK02</accession>
<sequence>MSHYDVIVVGAGIAGSLVAKELGRQGRRVLVLEAGERVTDPARGHREALDRYATASAKVPGSAHRPHLAVGWPEVTDLTGTDGVPGFRAAGHLLQDGPAPVRQRLRPGQWRHRQRLDRPRPAHAAGGLRHRSLRIRAPLATHL</sequence>
<protein>
    <submittedName>
        <fullName evidence="2">Choline dehydrogenase-like flavoprotein</fullName>
    </submittedName>
</protein>
<dbReference type="EMBL" id="JAUSZS010000002">
    <property type="protein sequence ID" value="MDQ0931472.1"/>
    <property type="molecule type" value="Genomic_DNA"/>
</dbReference>
<organism evidence="2 3">
    <name type="scientific">Streptomyces turgidiscabies</name>
    <dbReference type="NCBI Taxonomy" id="85558"/>
    <lineage>
        <taxon>Bacteria</taxon>
        <taxon>Bacillati</taxon>
        <taxon>Actinomycetota</taxon>
        <taxon>Actinomycetes</taxon>
        <taxon>Kitasatosporales</taxon>
        <taxon>Streptomycetaceae</taxon>
        <taxon>Streptomyces</taxon>
    </lineage>
</organism>
<evidence type="ECO:0000313" key="2">
    <source>
        <dbReference type="EMBL" id="MDQ0931472.1"/>
    </source>
</evidence>
<dbReference type="SUPFAM" id="SSF51905">
    <property type="entry name" value="FAD/NAD(P)-binding domain"/>
    <property type="match status" value="1"/>
</dbReference>